<dbReference type="SUPFAM" id="SSF53335">
    <property type="entry name" value="S-adenosyl-L-methionine-dependent methyltransferases"/>
    <property type="match status" value="1"/>
</dbReference>
<evidence type="ECO:0000313" key="3">
    <source>
        <dbReference type="EMBL" id="GAA4257463.1"/>
    </source>
</evidence>
<dbReference type="Pfam" id="PF13847">
    <property type="entry name" value="Methyltransf_31"/>
    <property type="match status" value="1"/>
</dbReference>
<reference evidence="4" key="1">
    <citation type="journal article" date="2019" name="Int. J. Syst. Evol. Microbiol.">
        <title>The Global Catalogue of Microorganisms (GCM) 10K type strain sequencing project: providing services to taxonomists for standard genome sequencing and annotation.</title>
        <authorList>
            <consortium name="The Broad Institute Genomics Platform"/>
            <consortium name="The Broad Institute Genome Sequencing Center for Infectious Disease"/>
            <person name="Wu L."/>
            <person name="Ma J."/>
        </authorList>
    </citation>
    <scope>NUCLEOTIDE SEQUENCE [LARGE SCALE GENOMIC DNA]</scope>
    <source>
        <strain evidence="4">JCM 17441</strain>
    </source>
</reference>
<keyword evidence="3" id="KW-0808">Transferase</keyword>
<dbReference type="Pfam" id="PF21320">
    <property type="entry name" value="WHD_Rv2258c"/>
    <property type="match status" value="1"/>
</dbReference>
<dbReference type="PANTHER" id="PTHR45128">
    <property type="entry name" value="METHYLTRANSFERASE TYPE 11"/>
    <property type="match status" value="1"/>
</dbReference>
<feature type="domain" description="S-adenosylmethionine-dependent methyltransferase Rv2258c-like winged HTH" evidence="2">
    <location>
        <begin position="23"/>
        <end position="90"/>
    </location>
</feature>
<dbReference type="InterPro" id="IPR048711">
    <property type="entry name" value="WHD_Rv2258c"/>
</dbReference>
<evidence type="ECO:0000313" key="4">
    <source>
        <dbReference type="Proteomes" id="UP001500620"/>
    </source>
</evidence>
<dbReference type="EMBL" id="BAABAT010000027">
    <property type="protein sequence ID" value="GAA4257463.1"/>
    <property type="molecule type" value="Genomic_DNA"/>
</dbReference>
<accession>A0ABP8DK53</accession>
<feature type="domain" description="Methyltransferase" evidence="1">
    <location>
        <begin position="173"/>
        <end position="282"/>
    </location>
</feature>
<dbReference type="SUPFAM" id="SSF46785">
    <property type="entry name" value="Winged helix' DNA-binding domain"/>
    <property type="match status" value="1"/>
</dbReference>
<dbReference type="InterPro" id="IPR025714">
    <property type="entry name" value="Methyltranfer_dom"/>
</dbReference>
<dbReference type="RefSeq" id="WP_345134427.1">
    <property type="nucleotide sequence ID" value="NZ_BAABAT010000027.1"/>
</dbReference>
<sequence length="353" mass="36556">MTDEDLTTRLLGQLTAGLELFTVHVGLQLGLYRVLHERPGATEADLAREAGIAPRYAREWLEQQTAAGYVVCDDPDGRRFRLPEGAADVLLDPAHPASGVGLVTVFAGVAQAVPELAAAYRSGGGVPYAAYGPLTRDGIAAMNLPGFRHALVAEWLPALPDIVERLRTAAVPRILDLGCGAGASALAMAAGFPRAAVLGVDLDEASVAAARSAAAEAGLAGRVTFVHADAGAAADGPFDLITIFEALHDMGDPVGALRAARARLAPGGAPLVADEKVADAFAGTETGVEERLQYAFSVLHCLPATMAESPAHAAGTVLRAPTVHGWAAEAGFGSCATLPIEHDFWRFYRLAAA</sequence>
<dbReference type="Gene3D" id="1.10.10.10">
    <property type="entry name" value="Winged helix-like DNA-binding domain superfamily/Winged helix DNA-binding domain"/>
    <property type="match status" value="1"/>
</dbReference>
<dbReference type="InterPro" id="IPR053173">
    <property type="entry name" value="SAM-binding_MTase"/>
</dbReference>
<dbReference type="InterPro" id="IPR036388">
    <property type="entry name" value="WH-like_DNA-bd_sf"/>
</dbReference>
<evidence type="ECO:0000259" key="1">
    <source>
        <dbReference type="Pfam" id="PF13847"/>
    </source>
</evidence>
<name>A0ABP8DK53_9ACTN</name>
<organism evidence="3 4">
    <name type="scientific">Dactylosporangium darangshiense</name>
    <dbReference type="NCBI Taxonomy" id="579108"/>
    <lineage>
        <taxon>Bacteria</taxon>
        <taxon>Bacillati</taxon>
        <taxon>Actinomycetota</taxon>
        <taxon>Actinomycetes</taxon>
        <taxon>Micromonosporales</taxon>
        <taxon>Micromonosporaceae</taxon>
        <taxon>Dactylosporangium</taxon>
    </lineage>
</organism>
<dbReference type="PANTHER" id="PTHR45128:SF2">
    <property type="entry name" value="METHYLTRANSFERASE DOMAIN-CONTAINING PROTEIN"/>
    <property type="match status" value="1"/>
</dbReference>
<dbReference type="Gene3D" id="3.40.50.150">
    <property type="entry name" value="Vaccinia Virus protein VP39"/>
    <property type="match status" value="1"/>
</dbReference>
<dbReference type="GO" id="GO:0008168">
    <property type="term" value="F:methyltransferase activity"/>
    <property type="evidence" value="ECO:0007669"/>
    <property type="project" value="UniProtKB-KW"/>
</dbReference>
<dbReference type="Proteomes" id="UP001500620">
    <property type="component" value="Unassembled WGS sequence"/>
</dbReference>
<keyword evidence="4" id="KW-1185">Reference proteome</keyword>
<dbReference type="InterPro" id="IPR036390">
    <property type="entry name" value="WH_DNA-bd_sf"/>
</dbReference>
<dbReference type="InterPro" id="IPR029063">
    <property type="entry name" value="SAM-dependent_MTases_sf"/>
</dbReference>
<gene>
    <name evidence="3" type="ORF">GCM10022255_074310</name>
</gene>
<comment type="caution">
    <text evidence="3">The sequence shown here is derived from an EMBL/GenBank/DDBJ whole genome shotgun (WGS) entry which is preliminary data.</text>
</comment>
<dbReference type="GO" id="GO:0032259">
    <property type="term" value="P:methylation"/>
    <property type="evidence" value="ECO:0007669"/>
    <property type="project" value="UniProtKB-KW"/>
</dbReference>
<proteinExistence type="predicted"/>
<protein>
    <submittedName>
        <fullName evidence="3">Class I SAM-dependent methyltransferase</fullName>
    </submittedName>
</protein>
<keyword evidence="3" id="KW-0489">Methyltransferase</keyword>
<evidence type="ECO:0000259" key="2">
    <source>
        <dbReference type="Pfam" id="PF21320"/>
    </source>
</evidence>